<feature type="domain" description="DUF418" evidence="3">
    <location>
        <begin position="247"/>
        <end position="399"/>
    </location>
</feature>
<feature type="transmembrane region" description="Helical" evidence="2">
    <location>
        <begin position="137"/>
        <end position="154"/>
    </location>
</feature>
<comment type="caution">
    <text evidence="4">The sequence shown here is derived from an EMBL/GenBank/DDBJ whole genome shotgun (WGS) entry which is preliminary data.</text>
</comment>
<keyword evidence="5" id="KW-1185">Reference proteome</keyword>
<dbReference type="EMBL" id="JBHUFV010000038">
    <property type="protein sequence ID" value="MFD1935073.1"/>
    <property type="molecule type" value="Genomic_DNA"/>
</dbReference>
<feature type="compositionally biased region" description="Basic and acidic residues" evidence="1">
    <location>
        <begin position="68"/>
        <end position="77"/>
    </location>
</feature>
<protein>
    <submittedName>
        <fullName evidence="4">DUF418 domain-containing protein</fullName>
    </submittedName>
</protein>
<feature type="transmembrane region" description="Helical" evidence="2">
    <location>
        <begin position="333"/>
        <end position="351"/>
    </location>
</feature>
<dbReference type="RefSeq" id="WP_379575188.1">
    <property type="nucleotide sequence ID" value="NZ_JBHUFV010000038.1"/>
</dbReference>
<feature type="transmembrane region" description="Helical" evidence="2">
    <location>
        <begin position="216"/>
        <end position="242"/>
    </location>
</feature>
<feature type="transmembrane region" description="Helical" evidence="2">
    <location>
        <begin position="263"/>
        <end position="281"/>
    </location>
</feature>
<organism evidence="4 5">
    <name type="scientific">Nonomuraea mangrovi</name>
    <dbReference type="NCBI Taxonomy" id="2316207"/>
    <lineage>
        <taxon>Bacteria</taxon>
        <taxon>Bacillati</taxon>
        <taxon>Actinomycetota</taxon>
        <taxon>Actinomycetes</taxon>
        <taxon>Streptosporangiales</taxon>
        <taxon>Streptosporangiaceae</taxon>
        <taxon>Nonomuraea</taxon>
    </lineage>
</organism>
<evidence type="ECO:0000256" key="1">
    <source>
        <dbReference type="SAM" id="MobiDB-lite"/>
    </source>
</evidence>
<dbReference type="Pfam" id="PF04235">
    <property type="entry name" value="DUF418"/>
    <property type="match status" value="1"/>
</dbReference>
<name>A0ABW4SZL2_9ACTN</name>
<sequence length="408" mass="43670">MPREDFPADAASRGPDRAFRQPPCSDRPPYEPPAEPGHESWPAGDQRLHRPRHDGGDEASARTSPGLPRHDGGDEASARTSPGRPRIAALDVVRGFALGGILLANIQPIASVGGVVLPPSSQPSPTDAWMGLLVGQRFFPIFSLLFGIGFSLLLDSATGRTARPRVLLLRRLLALLTLGLAHHVLLWEGDILAVYAIVGLLVLLPSTWLPRWAVAGLAPVLLAVSLILGGGPFALVPGLFLLGSALTRYGVVDRIERSIRVPAVLGLALAAGAAPVVWWQAGSRSDGPAFGLAMAVAGLLLAGAYICVLLVLLRTPLRPALRAVFAPLGRMALTNYLTATILVLAVGRVLGGRPDGWSSTTVLLIAAAVLTVQWLWSTLWLRRYSQGPVEWLWRWATWARRPPLRHTS</sequence>
<dbReference type="PANTHER" id="PTHR30590">
    <property type="entry name" value="INNER MEMBRANE PROTEIN"/>
    <property type="match status" value="1"/>
</dbReference>
<feature type="transmembrane region" description="Helical" evidence="2">
    <location>
        <begin position="287"/>
        <end position="313"/>
    </location>
</feature>
<accession>A0ABW4SZL2</accession>
<dbReference type="PANTHER" id="PTHR30590:SF3">
    <property type="entry name" value="HYPOTHETICAL MEMBRANE SPANNING PROTEIN"/>
    <property type="match status" value="1"/>
</dbReference>
<keyword evidence="2" id="KW-0812">Transmembrane</keyword>
<gene>
    <name evidence="4" type="ORF">ACFSKW_26720</name>
</gene>
<feature type="transmembrane region" description="Helical" evidence="2">
    <location>
        <begin position="357"/>
        <end position="376"/>
    </location>
</feature>
<dbReference type="Proteomes" id="UP001597368">
    <property type="component" value="Unassembled WGS sequence"/>
</dbReference>
<proteinExistence type="predicted"/>
<keyword evidence="2" id="KW-1133">Transmembrane helix</keyword>
<keyword evidence="2" id="KW-0472">Membrane</keyword>
<dbReference type="InterPro" id="IPR052529">
    <property type="entry name" value="Bact_Transport_Assoc"/>
</dbReference>
<evidence type="ECO:0000313" key="4">
    <source>
        <dbReference type="EMBL" id="MFD1935073.1"/>
    </source>
</evidence>
<reference evidence="5" key="1">
    <citation type="journal article" date="2019" name="Int. J. Syst. Evol. Microbiol.">
        <title>The Global Catalogue of Microorganisms (GCM) 10K type strain sequencing project: providing services to taxonomists for standard genome sequencing and annotation.</title>
        <authorList>
            <consortium name="The Broad Institute Genomics Platform"/>
            <consortium name="The Broad Institute Genome Sequencing Center for Infectious Disease"/>
            <person name="Wu L."/>
            <person name="Ma J."/>
        </authorList>
    </citation>
    <scope>NUCLEOTIDE SEQUENCE [LARGE SCALE GENOMIC DNA]</scope>
    <source>
        <strain evidence="5">ICMP 6774ER</strain>
    </source>
</reference>
<dbReference type="InterPro" id="IPR007349">
    <property type="entry name" value="DUF418"/>
</dbReference>
<feature type="transmembrane region" description="Helical" evidence="2">
    <location>
        <begin position="175"/>
        <end position="204"/>
    </location>
</feature>
<feature type="transmembrane region" description="Helical" evidence="2">
    <location>
        <begin position="96"/>
        <end position="117"/>
    </location>
</feature>
<evidence type="ECO:0000256" key="2">
    <source>
        <dbReference type="SAM" id="Phobius"/>
    </source>
</evidence>
<feature type="region of interest" description="Disordered" evidence="1">
    <location>
        <begin position="1"/>
        <end position="83"/>
    </location>
</feature>
<evidence type="ECO:0000259" key="3">
    <source>
        <dbReference type="Pfam" id="PF04235"/>
    </source>
</evidence>
<evidence type="ECO:0000313" key="5">
    <source>
        <dbReference type="Proteomes" id="UP001597368"/>
    </source>
</evidence>